<reference evidence="1 2" key="1">
    <citation type="submission" date="2016-10" db="EMBL/GenBank/DDBJ databases">
        <authorList>
            <person name="de Groot N.N."/>
        </authorList>
    </citation>
    <scope>NUCLEOTIDE SEQUENCE [LARGE SCALE GENOMIC DNA]</scope>
    <source>
        <strain evidence="1 2">KH2T6</strain>
    </source>
</reference>
<evidence type="ECO:0000313" key="1">
    <source>
        <dbReference type="EMBL" id="SEK41311.1"/>
    </source>
</evidence>
<dbReference type="RefSeq" id="WP_074829610.1">
    <property type="nucleotide sequence ID" value="NZ_FOAT01000002.1"/>
</dbReference>
<accession>A0A1H7GT79</accession>
<dbReference type="Proteomes" id="UP000186015">
    <property type="component" value="Unassembled WGS sequence"/>
</dbReference>
<dbReference type="InterPro" id="IPR053842">
    <property type="entry name" value="NikA-like"/>
</dbReference>
<dbReference type="OrthoDB" id="9804743at2"/>
<protein>
    <submittedName>
        <fullName evidence="1">Mobilisation protein (MobC)</fullName>
    </submittedName>
</protein>
<sequence>MKDQVQKSKKKYKRKGQRKEVLFKDDEWDIVKSKAASMNLSTTKYIVKMALSCDYAPQAIFGFAELTRELSKIGTNINQLARKANAVNNIYAEDYERMREEYARLCLLLKRKISTLRRTAV</sequence>
<evidence type="ECO:0000313" key="2">
    <source>
        <dbReference type="Proteomes" id="UP000186015"/>
    </source>
</evidence>
<dbReference type="AlphaFoldDB" id="A0A1H7GT79"/>
<gene>
    <name evidence="1" type="ORF">SAMN05216469_102255</name>
</gene>
<dbReference type="Pfam" id="PF21983">
    <property type="entry name" value="NikA-like"/>
    <property type="match status" value="1"/>
</dbReference>
<proteinExistence type="predicted"/>
<dbReference type="EMBL" id="FOAT01000002">
    <property type="protein sequence ID" value="SEK41311.1"/>
    <property type="molecule type" value="Genomic_DNA"/>
</dbReference>
<name>A0A1H7GT79_RUMAL</name>
<organism evidence="1 2">
    <name type="scientific">Ruminococcus albus</name>
    <dbReference type="NCBI Taxonomy" id="1264"/>
    <lineage>
        <taxon>Bacteria</taxon>
        <taxon>Bacillati</taxon>
        <taxon>Bacillota</taxon>
        <taxon>Clostridia</taxon>
        <taxon>Eubacteriales</taxon>
        <taxon>Oscillospiraceae</taxon>
        <taxon>Ruminococcus</taxon>
    </lineage>
</organism>